<sequence>MFALTYAEFGDPSVLQVTTVEEPHAGPGQVRIAVRTAGVNPADWKFRSGMFKDFFPTPLPSFIGMEAAGVVDEVGEGVEGVAVGDEVFGLGQGTIAEFALLDHFALKPAGMSWEQAGGLATVSETAVRALEIISPASGQTLLIDGAAGGVGGVASQFAIADGVIVIGTASEPNHDFLRSLGVVPTTYGPGLEGRVAALAPAGVDAAFDVAGKGSLKELVELTGAPDKVVTIADFTAAEHGVQLTSQTSAYHALEKAARLFEEGRLTVTIDSEFALADAAKAHERSESGHVRGKIVLRVSEA</sequence>
<dbReference type="InterPro" id="IPR051603">
    <property type="entry name" value="Zinc-ADH_QOR/CCCR"/>
</dbReference>
<dbReference type="AlphaFoldDB" id="A0A8J3XZY7"/>
<dbReference type="CDD" id="cd05289">
    <property type="entry name" value="MDR_like_2"/>
    <property type="match status" value="1"/>
</dbReference>
<dbReference type="SUPFAM" id="SSF51735">
    <property type="entry name" value="NAD(P)-binding Rossmann-fold domains"/>
    <property type="match status" value="1"/>
</dbReference>
<proteinExistence type="predicted"/>
<dbReference type="PANTHER" id="PTHR44154:SF1">
    <property type="entry name" value="QUINONE OXIDOREDUCTASE"/>
    <property type="match status" value="1"/>
</dbReference>
<evidence type="ECO:0000256" key="1">
    <source>
        <dbReference type="ARBA" id="ARBA00022857"/>
    </source>
</evidence>
<keyword evidence="1" id="KW-0521">NADP</keyword>
<evidence type="ECO:0000313" key="3">
    <source>
        <dbReference type="EMBL" id="GII58263.1"/>
    </source>
</evidence>
<protein>
    <submittedName>
        <fullName evidence="3">Oxidoreductase</fullName>
    </submittedName>
</protein>
<dbReference type="InterPro" id="IPR013154">
    <property type="entry name" value="ADH-like_N"/>
</dbReference>
<dbReference type="SMART" id="SM00829">
    <property type="entry name" value="PKS_ER"/>
    <property type="match status" value="1"/>
</dbReference>
<reference evidence="3" key="1">
    <citation type="submission" date="2021-01" db="EMBL/GenBank/DDBJ databases">
        <title>Whole genome shotgun sequence of Planotetraspora thailandica NBRC 104271.</title>
        <authorList>
            <person name="Komaki H."/>
            <person name="Tamura T."/>
        </authorList>
    </citation>
    <scope>NUCLEOTIDE SEQUENCE</scope>
    <source>
        <strain evidence="3">NBRC 104271</strain>
    </source>
</reference>
<evidence type="ECO:0000259" key="2">
    <source>
        <dbReference type="SMART" id="SM00829"/>
    </source>
</evidence>
<accession>A0A8J3XZY7</accession>
<dbReference type="GO" id="GO:0016491">
    <property type="term" value="F:oxidoreductase activity"/>
    <property type="evidence" value="ECO:0007669"/>
    <property type="project" value="InterPro"/>
</dbReference>
<dbReference type="SUPFAM" id="SSF50129">
    <property type="entry name" value="GroES-like"/>
    <property type="match status" value="1"/>
</dbReference>
<dbReference type="PANTHER" id="PTHR44154">
    <property type="entry name" value="QUINONE OXIDOREDUCTASE"/>
    <property type="match status" value="1"/>
</dbReference>
<dbReference type="Gene3D" id="3.40.50.720">
    <property type="entry name" value="NAD(P)-binding Rossmann-like Domain"/>
    <property type="match status" value="1"/>
</dbReference>
<dbReference type="Pfam" id="PF08240">
    <property type="entry name" value="ADH_N"/>
    <property type="match status" value="1"/>
</dbReference>
<dbReference type="Pfam" id="PF13602">
    <property type="entry name" value="ADH_zinc_N_2"/>
    <property type="match status" value="1"/>
</dbReference>
<dbReference type="InterPro" id="IPR011032">
    <property type="entry name" value="GroES-like_sf"/>
</dbReference>
<dbReference type="Gene3D" id="3.90.180.10">
    <property type="entry name" value="Medium-chain alcohol dehydrogenases, catalytic domain"/>
    <property type="match status" value="1"/>
</dbReference>
<dbReference type="EMBL" id="BOOR01000062">
    <property type="protein sequence ID" value="GII58263.1"/>
    <property type="molecule type" value="Genomic_DNA"/>
</dbReference>
<gene>
    <name evidence="3" type="ORF">Pth03_66520</name>
</gene>
<dbReference type="Proteomes" id="UP000605992">
    <property type="component" value="Unassembled WGS sequence"/>
</dbReference>
<dbReference type="RefSeq" id="WP_203948369.1">
    <property type="nucleotide sequence ID" value="NZ_BOOR01000062.1"/>
</dbReference>
<comment type="caution">
    <text evidence="3">The sequence shown here is derived from an EMBL/GenBank/DDBJ whole genome shotgun (WGS) entry which is preliminary data.</text>
</comment>
<organism evidence="3 4">
    <name type="scientific">Planotetraspora thailandica</name>
    <dbReference type="NCBI Taxonomy" id="487172"/>
    <lineage>
        <taxon>Bacteria</taxon>
        <taxon>Bacillati</taxon>
        <taxon>Actinomycetota</taxon>
        <taxon>Actinomycetes</taxon>
        <taxon>Streptosporangiales</taxon>
        <taxon>Streptosporangiaceae</taxon>
        <taxon>Planotetraspora</taxon>
    </lineage>
</organism>
<name>A0A8J3XZY7_9ACTN</name>
<dbReference type="InterPro" id="IPR020843">
    <property type="entry name" value="ER"/>
</dbReference>
<feature type="domain" description="Enoyl reductase (ER)" evidence="2">
    <location>
        <begin position="10"/>
        <end position="296"/>
    </location>
</feature>
<dbReference type="InterPro" id="IPR036291">
    <property type="entry name" value="NAD(P)-bd_dom_sf"/>
</dbReference>
<evidence type="ECO:0000313" key="4">
    <source>
        <dbReference type="Proteomes" id="UP000605992"/>
    </source>
</evidence>
<keyword evidence="4" id="KW-1185">Reference proteome</keyword>